<dbReference type="Proteomes" id="UP000316639">
    <property type="component" value="Unassembled WGS sequence"/>
</dbReference>
<dbReference type="EMBL" id="VOBR01000003">
    <property type="protein sequence ID" value="TWP53207.1"/>
    <property type="molecule type" value="Genomic_DNA"/>
</dbReference>
<name>A0A563EZP8_9PSEU</name>
<evidence type="ECO:0000313" key="3">
    <source>
        <dbReference type="Proteomes" id="UP000316639"/>
    </source>
</evidence>
<organism evidence="2 3">
    <name type="scientific">Lentzea tibetensis</name>
    <dbReference type="NCBI Taxonomy" id="2591470"/>
    <lineage>
        <taxon>Bacteria</taxon>
        <taxon>Bacillati</taxon>
        <taxon>Actinomycetota</taxon>
        <taxon>Actinomycetes</taxon>
        <taxon>Pseudonocardiales</taxon>
        <taxon>Pseudonocardiaceae</taxon>
        <taxon>Lentzea</taxon>
    </lineage>
</organism>
<sequence>MRGRAIAVLALVSAAFVSLVPAASAGTSTEEGYWQACTPINDPSGRYAGDVCMDVRGNIGGQGTIGTAYFHHSPSPRALTLANDYVGNPNPPVAVWNGVLSNGENTGTQLRSSWIGRGCVAYPVVIWRQSSGNVRRNGKCVNVQ</sequence>
<reference evidence="2 3" key="1">
    <citation type="submission" date="2019-07" db="EMBL/GenBank/DDBJ databases">
        <title>Lentzea xizangensis sp. nov., isolated from Qinghai-Tibetan Plateau Soils.</title>
        <authorList>
            <person name="Huang J."/>
        </authorList>
    </citation>
    <scope>NUCLEOTIDE SEQUENCE [LARGE SCALE GENOMIC DNA]</scope>
    <source>
        <strain evidence="2 3">FXJ1.1311</strain>
    </source>
</reference>
<proteinExistence type="predicted"/>
<dbReference type="RefSeq" id="WP_146349618.1">
    <property type="nucleotide sequence ID" value="NZ_VOBR01000003.1"/>
</dbReference>
<evidence type="ECO:0000256" key="1">
    <source>
        <dbReference type="SAM" id="SignalP"/>
    </source>
</evidence>
<protein>
    <recommendedName>
        <fullName evidence="4">Peptidase inhibitor family I36</fullName>
    </recommendedName>
</protein>
<dbReference type="AlphaFoldDB" id="A0A563EZP8"/>
<evidence type="ECO:0000313" key="2">
    <source>
        <dbReference type="EMBL" id="TWP53207.1"/>
    </source>
</evidence>
<accession>A0A563EZP8</accession>
<keyword evidence="1" id="KW-0732">Signal</keyword>
<keyword evidence="3" id="KW-1185">Reference proteome</keyword>
<feature type="chain" id="PRO_5038414722" description="Peptidase inhibitor family I36" evidence="1">
    <location>
        <begin position="26"/>
        <end position="144"/>
    </location>
</feature>
<gene>
    <name evidence="2" type="ORF">FKR81_04340</name>
</gene>
<evidence type="ECO:0008006" key="4">
    <source>
        <dbReference type="Google" id="ProtNLM"/>
    </source>
</evidence>
<comment type="caution">
    <text evidence="2">The sequence shown here is derived from an EMBL/GenBank/DDBJ whole genome shotgun (WGS) entry which is preliminary data.</text>
</comment>
<feature type="signal peptide" evidence="1">
    <location>
        <begin position="1"/>
        <end position="25"/>
    </location>
</feature>